<dbReference type="InterPro" id="IPR052604">
    <property type="entry name" value="Mito_Tim_assembly_helper"/>
</dbReference>
<comment type="caution">
    <text evidence="5">The sequence shown here is derived from an EMBL/GenBank/DDBJ whole genome shotgun (WGS) entry which is preliminary data.</text>
</comment>
<dbReference type="SUPFAM" id="SSF161219">
    <property type="entry name" value="CHY zinc finger-like"/>
    <property type="match status" value="1"/>
</dbReference>
<evidence type="ECO:0000256" key="2">
    <source>
        <dbReference type="ARBA" id="ARBA00022771"/>
    </source>
</evidence>
<protein>
    <recommendedName>
        <fullName evidence="4">CHY-type domain-containing protein</fullName>
    </recommendedName>
</protein>
<dbReference type="InterPro" id="IPR037274">
    <property type="entry name" value="Znf_CHY_sf"/>
</dbReference>
<sequence length="103" mass="12297">MIQVFGKVVDSETRCIHYHSERDVIAIKCKMCQTYYPCYYCHEEAEKHTFTRWKEEEFSNKAILCGVCKTELTINQYLQMSKCMHCGSVFNEGCRLHHHLYFD</sequence>
<evidence type="ECO:0000256" key="1">
    <source>
        <dbReference type="ARBA" id="ARBA00022723"/>
    </source>
</evidence>
<dbReference type="EMBL" id="JAGSOT010000003">
    <property type="protein sequence ID" value="MBR7794751.1"/>
    <property type="molecule type" value="Genomic_DNA"/>
</dbReference>
<dbReference type="Proteomes" id="UP000675284">
    <property type="component" value="Unassembled WGS sequence"/>
</dbReference>
<keyword evidence="3" id="KW-0862">Zinc</keyword>
<dbReference type="PANTHER" id="PTHR28082">
    <property type="entry name" value="ZINC FINGER PROTEIN"/>
    <property type="match status" value="1"/>
</dbReference>
<dbReference type="RefSeq" id="WP_026682137.1">
    <property type="nucleotide sequence ID" value="NZ_BAAACY010000143.1"/>
</dbReference>
<organism evidence="5 6">
    <name type="scientific">Virgibacillus salarius</name>
    <dbReference type="NCBI Taxonomy" id="447199"/>
    <lineage>
        <taxon>Bacteria</taxon>
        <taxon>Bacillati</taxon>
        <taxon>Bacillota</taxon>
        <taxon>Bacilli</taxon>
        <taxon>Bacillales</taxon>
        <taxon>Bacillaceae</taxon>
        <taxon>Virgibacillus</taxon>
    </lineage>
</organism>
<keyword evidence="1" id="KW-0479">Metal-binding</keyword>
<dbReference type="GO" id="GO:0008270">
    <property type="term" value="F:zinc ion binding"/>
    <property type="evidence" value="ECO:0007669"/>
    <property type="project" value="UniProtKB-KW"/>
</dbReference>
<feature type="domain" description="CHY-type" evidence="4">
    <location>
        <begin position="8"/>
        <end position="88"/>
    </location>
</feature>
<gene>
    <name evidence="5" type="ORF">KCX74_01690</name>
</gene>
<evidence type="ECO:0000256" key="3">
    <source>
        <dbReference type="ARBA" id="ARBA00022833"/>
    </source>
</evidence>
<dbReference type="PANTHER" id="PTHR28082:SF1">
    <property type="entry name" value="HELPER OF TIM PROTEIN 13"/>
    <property type="match status" value="1"/>
</dbReference>
<keyword evidence="6" id="KW-1185">Reference proteome</keyword>
<evidence type="ECO:0000313" key="5">
    <source>
        <dbReference type="EMBL" id="MBR7794751.1"/>
    </source>
</evidence>
<dbReference type="Pfam" id="PF05495">
    <property type="entry name" value="zf-CHY"/>
    <property type="match status" value="1"/>
</dbReference>
<dbReference type="PIRSF" id="PIRSF017292">
    <property type="entry name" value="UCP017292_Znf_CHY"/>
    <property type="match status" value="1"/>
</dbReference>
<dbReference type="InterPro" id="IPR016694">
    <property type="entry name" value="UCP017292"/>
</dbReference>
<name>A0A941DS86_9BACI</name>
<dbReference type="InterPro" id="IPR008913">
    <property type="entry name" value="Znf_CHY"/>
</dbReference>
<evidence type="ECO:0000259" key="4">
    <source>
        <dbReference type="PROSITE" id="PS51266"/>
    </source>
</evidence>
<keyword evidence="2" id="KW-0863">Zinc-finger</keyword>
<proteinExistence type="predicted"/>
<accession>A0A941DS86</accession>
<reference evidence="5" key="1">
    <citation type="submission" date="2021-04" db="EMBL/GenBank/DDBJ databases">
        <title>Isolation and polyphasic classification of algal microorganism.</title>
        <authorList>
            <person name="Wang S."/>
        </authorList>
    </citation>
    <scope>NUCLEOTIDE SEQUENCE</scope>
    <source>
        <strain evidence="5">720a</strain>
    </source>
</reference>
<evidence type="ECO:0000313" key="6">
    <source>
        <dbReference type="Proteomes" id="UP000675284"/>
    </source>
</evidence>
<dbReference type="AlphaFoldDB" id="A0A941DS86"/>
<dbReference type="GO" id="GO:0045041">
    <property type="term" value="P:protein import into mitochondrial intermembrane space"/>
    <property type="evidence" value="ECO:0007669"/>
    <property type="project" value="TreeGrafter"/>
</dbReference>
<dbReference type="PROSITE" id="PS51266">
    <property type="entry name" value="ZF_CHY"/>
    <property type="match status" value="1"/>
</dbReference>